<name>A0ABQ5Q0E3_9BACT</name>
<accession>A0ABQ5Q0E3</accession>
<dbReference type="InterPro" id="IPR023213">
    <property type="entry name" value="CAT-like_dom_sf"/>
</dbReference>
<reference evidence="1" key="1">
    <citation type="journal article" date="2023" name="Antonie Van Leeuwenhoek">
        <title>Mesoterricola silvestris gen. nov., sp. nov., Mesoterricola sediminis sp. nov., Geothrix oryzae sp. nov., Geothrix edaphica sp. nov., Geothrix rubra sp. nov., and Geothrix limicola sp. nov., six novel members of Acidobacteriota isolated from soils.</title>
        <authorList>
            <person name="Itoh H."/>
            <person name="Sugisawa Y."/>
            <person name="Mise K."/>
            <person name="Xu Z."/>
            <person name="Kuniyasu M."/>
            <person name="Ushijima N."/>
            <person name="Kawano K."/>
            <person name="Kobayashi E."/>
            <person name="Shiratori Y."/>
            <person name="Masuda Y."/>
            <person name="Senoo K."/>
        </authorList>
    </citation>
    <scope>NUCLEOTIDE SEQUENCE</scope>
    <source>
        <strain evidence="1">Red802</strain>
    </source>
</reference>
<gene>
    <name evidence="1" type="ORF">GETHED_23570</name>
</gene>
<keyword evidence="2" id="KW-1185">Reference proteome</keyword>
<dbReference type="Proteomes" id="UP001165044">
    <property type="component" value="Unassembled WGS sequence"/>
</dbReference>
<comment type="caution">
    <text evidence="1">The sequence shown here is derived from an EMBL/GenBank/DDBJ whole genome shotgun (WGS) entry which is preliminary data.</text>
</comment>
<sequence>MPLFSRPDGDLVRDETPVRRIMPYLMRGRNESCVYQESVYRMAAARVWLKAYNRAHHPRATLFHLVAYAVAVTLDARPRLNRFVSGGRIYQRRGVSFSFVAKKEFTEEGEDATVKLAAVGGESFQDFSRRLSTQVDEARETERAVDREVALVMRLPGPLVRLLMALARGLDHWNLYPGFMIRDDPMYASIFLANLGSVGVSDVYHHLYEYGTVSIFGAVSSPRRAAFASRDGVTVEEALSVRWTFDERIDDAFSCARSLVLVQKILENPGRWLGPPEGTPAWRGVEADVRES</sequence>
<dbReference type="Gene3D" id="3.30.559.10">
    <property type="entry name" value="Chloramphenicol acetyltransferase-like domain"/>
    <property type="match status" value="1"/>
</dbReference>
<organism evidence="1 2">
    <name type="scientific">Geothrix edaphica</name>
    <dbReference type="NCBI Taxonomy" id="2927976"/>
    <lineage>
        <taxon>Bacteria</taxon>
        <taxon>Pseudomonadati</taxon>
        <taxon>Acidobacteriota</taxon>
        <taxon>Holophagae</taxon>
        <taxon>Holophagales</taxon>
        <taxon>Holophagaceae</taxon>
        <taxon>Geothrix</taxon>
    </lineage>
</organism>
<dbReference type="SUPFAM" id="SSF52777">
    <property type="entry name" value="CoA-dependent acyltransferases"/>
    <property type="match status" value="1"/>
</dbReference>
<protein>
    <recommendedName>
        <fullName evidence="3">2-oxoacid dehydrogenase acyltransferase catalytic domain-containing protein</fullName>
    </recommendedName>
</protein>
<dbReference type="RefSeq" id="WP_285609585.1">
    <property type="nucleotide sequence ID" value="NZ_BSDC01000003.1"/>
</dbReference>
<proteinExistence type="predicted"/>
<evidence type="ECO:0008006" key="3">
    <source>
        <dbReference type="Google" id="ProtNLM"/>
    </source>
</evidence>
<evidence type="ECO:0000313" key="1">
    <source>
        <dbReference type="EMBL" id="GLH67993.1"/>
    </source>
</evidence>
<evidence type="ECO:0000313" key="2">
    <source>
        <dbReference type="Proteomes" id="UP001165044"/>
    </source>
</evidence>
<dbReference type="EMBL" id="BSDC01000003">
    <property type="protein sequence ID" value="GLH67993.1"/>
    <property type="molecule type" value="Genomic_DNA"/>
</dbReference>